<accession>A0A9Q9AKG9</accession>
<evidence type="ECO:0000256" key="4">
    <source>
        <dbReference type="ARBA" id="ARBA00012950"/>
    </source>
</evidence>
<keyword evidence="9" id="KW-0012">Acyltransferase</keyword>
<dbReference type="GO" id="GO:0043998">
    <property type="term" value="F:histone H2A acetyltransferase activity"/>
    <property type="evidence" value="ECO:0007669"/>
    <property type="project" value="InterPro"/>
</dbReference>
<evidence type="ECO:0000313" key="15">
    <source>
        <dbReference type="Proteomes" id="UP001056384"/>
    </source>
</evidence>
<comment type="catalytic activity">
    <reaction evidence="10">
        <text>N-terminal L-seryl-[histone H2A] + acetyl-CoA = N-terminal N(alpha)-acetyl-L-seryl-[histone H2A] + CoA + H(+)</text>
        <dbReference type="Rhea" id="RHEA:50600"/>
        <dbReference type="Rhea" id="RHEA-COMP:12742"/>
        <dbReference type="Rhea" id="RHEA-COMP:12744"/>
        <dbReference type="ChEBI" id="CHEBI:15378"/>
        <dbReference type="ChEBI" id="CHEBI:57287"/>
        <dbReference type="ChEBI" id="CHEBI:57288"/>
        <dbReference type="ChEBI" id="CHEBI:64738"/>
        <dbReference type="ChEBI" id="CHEBI:83690"/>
        <dbReference type="EC" id="2.3.1.257"/>
    </reaction>
</comment>
<evidence type="ECO:0000256" key="3">
    <source>
        <dbReference type="ARBA" id="ARBA00008870"/>
    </source>
</evidence>
<dbReference type="GO" id="GO:1990189">
    <property type="term" value="F:protein N-terminal-serine acetyltransferase activity"/>
    <property type="evidence" value="ECO:0007669"/>
    <property type="project" value="UniProtKB-EC"/>
</dbReference>
<comment type="catalytic activity">
    <reaction evidence="11">
        <text>N-terminal L-seryl-[histone H4] + acetyl-CoA = N-terminal N(alpha)-acetyl-L-seryl-[histone H4] + CoA + H(+)</text>
        <dbReference type="Rhea" id="RHEA:50596"/>
        <dbReference type="Rhea" id="RHEA-COMP:12740"/>
        <dbReference type="Rhea" id="RHEA-COMP:12743"/>
        <dbReference type="ChEBI" id="CHEBI:15378"/>
        <dbReference type="ChEBI" id="CHEBI:57287"/>
        <dbReference type="ChEBI" id="CHEBI:57288"/>
        <dbReference type="ChEBI" id="CHEBI:64738"/>
        <dbReference type="ChEBI" id="CHEBI:83690"/>
        <dbReference type="EC" id="2.3.1.257"/>
    </reaction>
</comment>
<organism evidence="14 15">
    <name type="scientific">Septoria linicola</name>
    <dbReference type="NCBI Taxonomy" id="215465"/>
    <lineage>
        <taxon>Eukaryota</taxon>
        <taxon>Fungi</taxon>
        <taxon>Dikarya</taxon>
        <taxon>Ascomycota</taxon>
        <taxon>Pezizomycotina</taxon>
        <taxon>Dothideomycetes</taxon>
        <taxon>Dothideomycetidae</taxon>
        <taxon>Mycosphaerellales</taxon>
        <taxon>Mycosphaerellaceae</taxon>
        <taxon>Septoria</taxon>
    </lineage>
</organism>
<dbReference type="EMBL" id="CP099418">
    <property type="protein sequence ID" value="USW48593.1"/>
    <property type="molecule type" value="Genomic_DNA"/>
</dbReference>
<feature type="compositionally biased region" description="Basic and acidic residues" evidence="12">
    <location>
        <begin position="508"/>
        <end position="526"/>
    </location>
</feature>
<evidence type="ECO:0000256" key="10">
    <source>
        <dbReference type="ARBA" id="ARBA00047821"/>
    </source>
</evidence>
<evidence type="ECO:0000256" key="8">
    <source>
        <dbReference type="ARBA" id="ARBA00023242"/>
    </source>
</evidence>
<feature type="compositionally biased region" description="Polar residues" evidence="12">
    <location>
        <begin position="679"/>
        <end position="690"/>
    </location>
</feature>
<feature type="compositionally biased region" description="Basic and acidic residues" evidence="12">
    <location>
        <begin position="1"/>
        <end position="18"/>
    </location>
</feature>
<keyword evidence="8" id="KW-0539">Nucleus</keyword>
<evidence type="ECO:0000259" key="13">
    <source>
        <dbReference type="PROSITE" id="PS51186"/>
    </source>
</evidence>
<feature type="compositionally biased region" description="Basic and acidic residues" evidence="12">
    <location>
        <begin position="632"/>
        <end position="642"/>
    </location>
</feature>
<evidence type="ECO:0000256" key="7">
    <source>
        <dbReference type="ARBA" id="ARBA00022679"/>
    </source>
</evidence>
<name>A0A9Q9AKG9_9PEZI</name>
<dbReference type="GO" id="GO:0005737">
    <property type="term" value="C:cytoplasm"/>
    <property type="evidence" value="ECO:0007669"/>
    <property type="project" value="UniProtKB-SubCell"/>
</dbReference>
<dbReference type="Gene3D" id="3.40.630.30">
    <property type="match status" value="1"/>
</dbReference>
<evidence type="ECO:0000313" key="14">
    <source>
        <dbReference type="EMBL" id="USW48593.1"/>
    </source>
</evidence>
<dbReference type="PROSITE" id="PS51186">
    <property type="entry name" value="GNAT"/>
    <property type="match status" value="1"/>
</dbReference>
<dbReference type="GO" id="GO:0010485">
    <property type="term" value="F:histone H4 acetyltransferase activity"/>
    <property type="evidence" value="ECO:0007669"/>
    <property type="project" value="InterPro"/>
</dbReference>
<evidence type="ECO:0000256" key="9">
    <source>
        <dbReference type="ARBA" id="ARBA00023315"/>
    </source>
</evidence>
<dbReference type="Pfam" id="PF00583">
    <property type="entry name" value="Acetyltransf_1"/>
    <property type="match status" value="1"/>
</dbReference>
<dbReference type="InterPro" id="IPR016181">
    <property type="entry name" value="Acyl_CoA_acyltransferase"/>
</dbReference>
<dbReference type="GO" id="GO:0005634">
    <property type="term" value="C:nucleus"/>
    <property type="evidence" value="ECO:0007669"/>
    <property type="project" value="UniProtKB-SubCell"/>
</dbReference>
<evidence type="ECO:0000256" key="12">
    <source>
        <dbReference type="SAM" id="MobiDB-lite"/>
    </source>
</evidence>
<evidence type="ECO:0000256" key="2">
    <source>
        <dbReference type="ARBA" id="ARBA00004496"/>
    </source>
</evidence>
<feature type="region of interest" description="Disordered" evidence="12">
    <location>
        <begin position="1"/>
        <end position="21"/>
    </location>
</feature>
<feature type="region of interest" description="Disordered" evidence="12">
    <location>
        <begin position="506"/>
        <end position="537"/>
    </location>
</feature>
<gene>
    <name evidence="14" type="ORF">Slin15195_G019120</name>
</gene>
<keyword evidence="15" id="KW-1185">Reference proteome</keyword>
<keyword evidence="6" id="KW-0963">Cytoplasm</keyword>
<feature type="compositionally biased region" description="Acidic residues" evidence="12">
    <location>
        <begin position="580"/>
        <end position="617"/>
    </location>
</feature>
<reference evidence="14" key="1">
    <citation type="submission" date="2022-06" db="EMBL/GenBank/DDBJ databases">
        <title>Complete genome sequences of two strains of the flax pathogen Septoria linicola.</title>
        <authorList>
            <person name="Lapalu N."/>
            <person name="Simon A."/>
            <person name="Demenou B."/>
            <person name="Paumier D."/>
            <person name="Guillot M.-P."/>
            <person name="Gout L."/>
            <person name="Valade R."/>
        </authorList>
    </citation>
    <scope>NUCLEOTIDE SEQUENCE</scope>
    <source>
        <strain evidence="14">SE15195</strain>
    </source>
</reference>
<dbReference type="PANTHER" id="PTHR20531">
    <property type="entry name" value="N-ALPHA-ACETYLTRANSFERASE 40"/>
    <property type="match status" value="1"/>
</dbReference>
<feature type="domain" description="N-acetyltransferase" evidence="13">
    <location>
        <begin position="63"/>
        <end position="226"/>
    </location>
</feature>
<dbReference type="Proteomes" id="UP001056384">
    <property type="component" value="Chromosome 1"/>
</dbReference>
<proteinExistence type="inferred from homology"/>
<dbReference type="PANTHER" id="PTHR20531:SF1">
    <property type="entry name" value="N-ALPHA-ACETYLTRANSFERASE 40"/>
    <property type="match status" value="1"/>
</dbReference>
<comment type="subcellular location">
    <subcellularLocation>
        <location evidence="2">Cytoplasm</location>
    </subcellularLocation>
    <subcellularLocation>
        <location evidence="1">Nucleus</location>
    </subcellularLocation>
</comment>
<dbReference type="InterPro" id="IPR039949">
    <property type="entry name" value="NAA40"/>
</dbReference>
<feature type="region of interest" description="Disordered" evidence="12">
    <location>
        <begin position="564"/>
        <end position="690"/>
    </location>
</feature>
<dbReference type="EC" id="2.3.1.257" evidence="4"/>
<evidence type="ECO:0000256" key="1">
    <source>
        <dbReference type="ARBA" id="ARBA00004123"/>
    </source>
</evidence>
<evidence type="ECO:0000256" key="5">
    <source>
        <dbReference type="ARBA" id="ARBA00015043"/>
    </source>
</evidence>
<keyword evidence="7" id="KW-0808">Transferase</keyword>
<dbReference type="CDD" id="cd04301">
    <property type="entry name" value="NAT_SF"/>
    <property type="match status" value="1"/>
</dbReference>
<comment type="similarity">
    <text evidence="3">Belongs to the acetyltransferase family. NAA40 subfamily.</text>
</comment>
<feature type="compositionally biased region" description="Basic and acidic residues" evidence="12">
    <location>
        <begin position="652"/>
        <end position="663"/>
    </location>
</feature>
<dbReference type="AlphaFoldDB" id="A0A9Q9AKG9"/>
<protein>
    <recommendedName>
        <fullName evidence="5">N-alpha-acetyltransferase 40</fullName>
        <ecNumber evidence="4">2.3.1.257</ecNumber>
    </recommendedName>
</protein>
<dbReference type="SUPFAM" id="SSF55729">
    <property type="entry name" value="Acyl-CoA N-acyltransferases (Nat)"/>
    <property type="match status" value="1"/>
</dbReference>
<dbReference type="InterPro" id="IPR000182">
    <property type="entry name" value="GNAT_dom"/>
</dbReference>
<sequence length="690" mass="78613">MGKRKAADSGEGSEKVDGSSHASSGIIEAANALSSFEFMDRYWNWDADEDATLKRFNCTIFCEYVEKLPEHMLQACFDLIEQTSRHDYEPSSFGWHPKRKMKEMKEKEMRYTILTNMHTREVMGFVSFMLTHDSTPAVPVLYVYEIHLNASLRGSGIGKNLMTLVEDMAKKVGVDKVMLTCFKSNHKARAFYERLGYGVDVCSPEDRKTRKKVVKTDYVIMSKDVAKPTAHEPVQKSAMSTVSIAQPPILNPETDEYRALRQQMTDRVAHLLDERNLTQWSQGTDIAKAFDDILSSIKQSGYFEAALALSNVACRKLANTGGRAGEHYLAPSQHAGQVQAIMLMDVIRGFQRRFDAASDLQYQTWIMLQHLRQEMRAVHDVAGAQLPLAPESDRDGLSRSPKFSQITALSGLQGLRDIDVYYDAMPESMQREIDRKLANKHSDLETQKQAIRQSLGDMDEREKYLDQREHQLDQKEDDLFLRETALQEANARQDRARQNIRARARALQQREARFTAREQRDREKVTHPPQSDALGVSAQECEEWRRAFSSAKNLDASVPGIEAQVDWDDDDISGGNDGDGCSDDQDDDLEGSEELDEIDDSEEEQDSMEDSDEEEAESEHSGDRDDEDSELDSYRHDERHQTEGGPRVQGKHIFELPKPEATRGRKVLKHKPQTWLRRSGSTLDSFTKRR</sequence>
<evidence type="ECO:0000256" key="6">
    <source>
        <dbReference type="ARBA" id="ARBA00022490"/>
    </source>
</evidence>
<evidence type="ECO:0000256" key="11">
    <source>
        <dbReference type="ARBA" id="ARBA00049524"/>
    </source>
</evidence>